<comment type="caution">
    <text evidence="9">The sequence shown here is derived from an EMBL/GenBank/DDBJ whole genome shotgun (WGS) entry which is preliminary data.</text>
</comment>
<dbReference type="Gene3D" id="1.10.287.130">
    <property type="match status" value="1"/>
</dbReference>
<dbReference type="Pfam" id="PF10069">
    <property type="entry name" value="DICT"/>
    <property type="match status" value="1"/>
</dbReference>
<organism evidence="9 10">
    <name type="scientific">Phormidesmis priestleyi</name>
    <dbReference type="NCBI Taxonomy" id="268141"/>
    <lineage>
        <taxon>Bacteria</taxon>
        <taxon>Bacillati</taxon>
        <taxon>Cyanobacteriota</taxon>
        <taxon>Cyanophyceae</taxon>
        <taxon>Leptolyngbyales</taxon>
        <taxon>Leptolyngbyaceae</taxon>
        <taxon>Phormidesmis</taxon>
    </lineage>
</organism>
<dbReference type="Pfam" id="PF02518">
    <property type="entry name" value="HATPase_c"/>
    <property type="match status" value="1"/>
</dbReference>
<dbReference type="Gene3D" id="3.30.565.10">
    <property type="entry name" value="Histidine kinase-like ATPase, C-terminal domain"/>
    <property type="match status" value="1"/>
</dbReference>
<keyword evidence="4" id="KW-0808">Transferase</keyword>
<dbReference type="EMBL" id="QBMP01000365">
    <property type="protein sequence ID" value="PZO45232.1"/>
    <property type="molecule type" value="Genomic_DNA"/>
</dbReference>
<feature type="domain" description="Histidine kinase" evidence="8">
    <location>
        <begin position="429"/>
        <end position="652"/>
    </location>
</feature>
<dbReference type="AlphaFoldDB" id="A0A2W4WL86"/>
<keyword evidence="5 9" id="KW-0418">Kinase</keyword>
<dbReference type="SMART" id="SM00388">
    <property type="entry name" value="HisKA"/>
    <property type="match status" value="1"/>
</dbReference>
<dbReference type="InterPro" id="IPR003018">
    <property type="entry name" value="GAF"/>
</dbReference>
<dbReference type="Pfam" id="PF17150">
    <property type="entry name" value="CHASE6_C"/>
    <property type="match status" value="1"/>
</dbReference>
<dbReference type="InterPro" id="IPR036890">
    <property type="entry name" value="HATPase_C_sf"/>
</dbReference>
<gene>
    <name evidence="9" type="ORF">DCF15_21725</name>
</gene>
<evidence type="ECO:0000259" key="8">
    <source>
        <dbReference type="PROSITE" id="PS50109"/>
    </source>
</evidence>
<dbReference type="GO" id="GO:0005886">
    <property type="term" value="C:plasma membrane"/>
    <property type="evidence" value="ECO:0007669"/>
    <property type="project" value="TreeGrafter"/>
</dbReference>
<evidence type="ECO:0000256" key="1">
    <source>
        <dbReference type="ARBA" id="ARBA00000085"/>
    </source>
</evidence>
<feature type="compositionally biased region" description="Polar residues" evidence="7">
    <location>
        <begin position="656"/>
        <end position="678"/>
    </location>
</feature>
<dbReference type="Pfam" id="PF00512">
    <property type="entry name" value="HisKA"/>
    <property type="match status" value="1"/>
</dbReference>
<comment type="catalytic activity">
    <reaction evidence="1">
        <text>ATP + protein L-histidine = ADP + protein N-phospho-L-histidine.</text>
        <dbReference type="EC" id="2.7.13.3"/>
    </reaction>
</comment>
<feature type="compositionally biased region" description="Basic residues" evidence="7">
    <location>
        <begin position="679"/>
        <end position="695"/>
    </location>
</feature>
<dbReference type="InterPro" id="IPR003661">
    <property type="entry name" value="HisK_dim/P_dom"/>
</dbReference>
<evidence type="ECO:0000256" key="3">
    <source>
        <dbReference type="ARBA" id="ARBA00022553"/>
    </source>
</evidence>
<dbReference type="GO" id="GO:0009927">
    <property type="term" value="F:histidine phosphotransfer kinase activity"/>
    <property type="evidence" value="ECO:0007669"/>
    <property type="project" value="TreeGrafter"/>
</dbReference>
<dbReference type="InterPro" id="IPR005467">
    <property type="entry name" value="His_kinase_dom"/>
</dbReference>
<accession>A0A2W4WL86</accession>
<evidence type="ECO:0000256" key="6">
    <source>
        <dbReference type="ARBA" id="ARBA00023012"/>
    </source>
</evidence>
<dbReference type="EC" id="2.7.13.3" evidence="2"/>
<sequence length="695" mass="77420">MGNPTSIVEELFDALPTLRAQMYFKTSLTALSHAMEDQVLAGAQTQPLIIASFQQERFYRQEAHRYERIGGLSDQVYVLSAADTKFSESVDSYEKIAFDEEDALCQEWHLVVLSEHYCAALICREHQGNVEPPLPNAIADSAALHLDQTRRFEGIWTLDRQVSLRAADLLLGRIQAYRPALADKINEARSRLMTGVLGSDLEVETDPFAQRLITYLQASQYKQLKAYRAIALQEQRERLVNSITSAIRRSLDPSEIFAIAVQELGKVLNVGRCIIYRCTDSDADATIQHEYRQGDLTSLAGSTWPLKHNPIYQWVKSHQSTLAIGDVNGNRESTAGIDLASLMQRLQRWQIQGCLLVPLVHQNRLLGMIELHLSEPDPHHWNDDEIMLTEAIANQLSVALIQAEAYAHLGELNQQLAALERTRSNLIAITGHELRTPLSTIRVCLESLLTEPDMDADMRQIMLDTALTDAERMRKLVQDFLTLSRLESGRVEWNLESLALQECVDLALSSLRWQNSAHAAPSMRIETNLSDKLPFVRADGEWIVEVLSKLLDNACKFTEANGQITISAQVLNKKTIEVTVADTGRGIEADRLETVFERFYQEEGALRRSVGGTGLGLAICQQIIQGLGGNIWATSAGKNQGSQIHFTLPSAGKATHYSNRQSRSPQAASPADTSTSRIKASRSKATKSGKSRPRA</sequence>
<protein>
    <recommendedName>
        <fullName evidence="2">histidine kinase</fullName>
        <ecNumber evidence="2">2.7.13.3</ecNumber>
    </recommendedName>
</protein>
<dbReference type="CDD" id="cd00082">
    <property type="entry name" value="HisKA"/>
    <property type="match status" value="1"/>
</dbReference>
<proteinExistence type="predicted"/>
<evidence type="ECO:0000256" key="2">
    <source>
        <dbReference type="ARBA" id="ARBA00012438"/>
    </source>
</evidence>
<keyword evidence="6" id="KW-0902">Two-component regulatory system</keyword>
<dbReference type="FunFam" id="3.30.565.10:FF:000006">
    <property type="entry name" value="Sensor histidine kinase WalK"/>
    <property type="match status" value="1"/>
</dbReference>
<dbReference type="InterPro" id="IPR003594">
    <property type="entry name" value="HATPase_dom"/>
</dbReference>
<dbReference type="Gene3D" id="3.30.450.40">
    <property type="match status" value="1"/>
</dbReference>
<dbReference type="GO" id="GO:0000155">
    <property type="term" value="F:phosphorelay sensor kinase activity"/>
    <property type="evidence" value="ECO:0007669"/>
    <property type="project" value="InterPro"/>
</dbReference>
<dbReference type="InterPro" id="IPR004358">
    <property type="entry name" value="Sig_transdc_His_kin-like_C"/>
</dbReference>
<dbReference type="PANTHER" id="PTHR43047:SF72">
    <property type="entry name" value="OSMOSENSING HISTIDINE PROTEIN KINASE SLN1"/>
    <property type="match status" value="1"/>
</dbReference>
<evidence type="ECO:0000256" key="7">
    <source>
        <dbReference type="SAM" id="MobiDB-lite"/>
    </source>
</evidence>
<dbReference type="InterPro" id="IPR033415">
    <property type="entry name" value="CHASE6_C"/>
</dbReference>
<reference evidence="10" key="1">
    <citation type="submission" date="2018-04" db="EMBL/GenBank/DDBJ databases">
        <authorList>
            <person name="Cornet L."/>
        </authorList>
    </citation>
    <scope>NUCLEOTIDE SEQUENCE [LARGE SCALE GENOMIC DNA]</scope>
</reference>
<dbReference type="SUPFAM" id="SSF47384">
    <property type="entry name" value="Homodimeric domain of signal transducing histidine kinase"/>
    <property type="match status" value="1"/>
</dbReference>
<dbReference type="InterPro" id="IPR036097">
    <property type="entry name" value="HisK_dim/P_sf"/>
</dbReference>
<dbReference type="InterPro" id="IPR029016">
    <property type="entry name" value="GAF-like_dom_sf"/>
</dbReference>
<reference evidence="9 10" key="2">
    <citation type="submission" date="2018-06" db="EMBL/GenBank/DDBJ databases">
        <title>Metagenomic assembly of (sub)arctic Cyanobacteria and their associated microbiome from non-axenic cultures.</title>
        <authorList>
            <person name="Baurain D."/>
        </authorList>
    </citation>
    <scope>NUCLEOTIDE SEQUENCE [LARGE SCALE GENOMIC DNA]</scope>
    <source>
        <strain evidence="9">ULC027bin1</strain>
    </source>
</reference>
<dbReference type="InterPro" id="IPR019278">
    <property type="entry name" value="DICT_dom"/>
</dbReference>
<dbReference type="SMART" id="SM00065">
    <property type="entry name" value="GAF"/>
    <property type="match status" value="1"/>
</dbReference>
<dbReference type="PRINTS" id="PR00344">
    <property type="entry name" value="BCTRLSENSOR"/>
</dbReference>
<dbReference type="PANTHER" id="PTHR43047">
    <property type="entry name" value="TWO-COMPONENT HISTIDINE PROTEIN KINASE"/>
    <property type="match status" value="1"/>
</dbReference>
<dbReference type="Proteomes" id="UP000249794">
    <property type="component" value="Unassembled WGS sequence"/>
</dbReference>
<dbReference type="SUPFAM" id="SSF55874">
    <property type="entry name" value="ATPase domain of HSP90 chaperone/DNA topoisomerase II/histidine kinase"/>
    <property type="match status" value="1"/>
</dbReference>
<dbReference type="PROSITE" id="PS50109">
    <property type="entry name" value="HIS_KIN"/>
    <property type="match status" value="1"/>
</dbReference>
<dbReference type="SUPFAM" id="SSF55781">
    <property type="entry name" value="GAF domain-like"/>
    <property type="match status" value="1"/>
</dbReference>
<feature type="region of interest" description="Disordered" evidence="7">
    <location>
        <begin position="653"/>
        <end position="695"/>
    </location>
</feature>
<evidence type="ECO:0000313" key="9">
    <source>
        <dbReference type="EMBL" id="PZO45232.1"/>
    </source>
</evidence>
<dbReference type="Pfam" id="PF01590">
    <property type="entry name" value="GAF"/>
    <property type="match status" value="1"/>
</dbReference>
<name>A0A2W4WL86_9CYAN</name>
<keyword evidence="3" id="KW-0597">Phosphoprotein</keyword>
<dbReference type="SMART" id="SM00387">
    <property type="entry name" value="HATPase_c"/>
    <property type="match status" value="1"/>
</dbReference>
<evidence type="ECO:0000256" key="5">
    <source>
        <dbReference type="ARBA" id="ARBA00022777"/>
    </source>
</evidence>
<evidence type="ECO:0000313" key="10">
    <source>
        <dbReference type="Proteomes" id="UP000249794"/>
    </source>
</evidence>
<evidence type="ECO:0000256" key="4">
    <source>
        <dbReference type="ARBA" id="ARBA00022679"/>
    </source>
</evidence>